<dbReference type="GO" id="GO:0043138">
    <property type="term" value="F:3'-5' DNA helicase activity"/>
    <property type="evidence" value="ECO:0007669"/>
    <property type="project" value="TreeGrafter"/>
</dbReference>
<evidence type="ECO:0000256" key="1">
    <source>
        <dbReference type="ARBA" id="ARBA00022741"/>
    </source>
</evidence>
<feature type="region of interest" description="Disordered" evidence="6">
    <location>
        <begin position="545"/>
        <end position="567"/>
    </location>
</feature>
<evidence type="ECO:0000256" key="3">
    <source>
        <dbReference type="ARBA" id="ARBA00022806"/>
    </source>
</evidence>
<dbReference type="PANTHER" id="PTHR11070:SF30">
    <property type="entry name" value="F-BOX DNA HELICASE 1"/>
    <property type="match status" value="1"/>
</dbReference>
<sequence>MELTQEQKDILKAFKKHNHIKINAYAGTGKTTTLIEIAKDNPNLNFLVLVFNKSVKLELETKMPSNCTVMTIHSLAYKFLDTKFKRKGVLTKKDFTTELSKYFHSTDYFKTTFLRDVLEKFCNSYYLEAKPENIRQLINLDKDLRNKYKLLYNANYDSRNIADLASKINTSLLAVSNFEIGLTHDIYLKFFQKLLPAKFIQDYLKSFDALLVDESQDLNGIQEYLLVNAPIKKKVAVGDKHQSIYSWRGAENTLAKLDWQEFYLTMSFRFKHEGVVELANQFLNNWKGETRNLSSQYTGRENNLTAHITRTNAQIIELIDKAKANEKIRFTREISEIFRSVKEIVKLIEAINYNDPSGLSGYLKLIYDKMIKENIKETEQMSEFFLQAGDYEYFNALEIVKKYGEYKIDDLYKKAIKLKDPNGEKVFTTAHSAKGMEFDNVVIEKDFANIKDIMAGYIAYEILDKKSKISEEQAESLLQGIKNHDSVLSDVIDEINLQYVATTRAIKNISGAGLKNIVDGFREVFKAKELAKIVNKRREDIDKSLGINTEPEQKKPQIKKQNKVANF</sequence>
<keyword evidence="2 5" id="KW-0378">Hydrolase</keyword>
<dbReference type="Pfam" id="PF00580">
    <property type="entry name" value="UvrD-helicase"/>
    <property type="match status" value="1"/>
</dbReference>
<organism evidence="8 9">
    <name type="scientific">Desulfurella amilsii</name>
    <dbReference type="NCBI Taxonomy" id="1562698"/>
    <lineage>
        <taxon>Bacteria</taxon>
        <taxon>Pseudomonadati</taxon>
        <taxon>Campylobacterota</taxon>
        <taxon>Desulfurellia</taxon>
        <taxon>Desulfurellales</taxon>
        <taxon>Desulfurellaceae</taxon>
        <taxon>Desulfurella</taxon>
    </lineage>
</organism>
<keyword evidence="9" id="KW-1185">Reference proteome</keyword>
<dbReference type="GO" id="GO:0005524">
    <property type="term" value="F:ATP binding"/>
    <property type="evidence" value="ECO:0007669"/>
    <property type="project" value="UniProtKB-UniRule"/>
</dbReference>
<dbReference type="GO" id="GO:0005829">
    <property type="term" value="C:cytosol"/>
    <property type="evidence" value="ECO:0007669"/>
    <property type="project" value="TreeGrafter"/>
</dbReference>
<accession>A0A1X4XYC3</accession>
<keyword evidence="1 5" id="KW-0547">Nucleotide-binding</keyword>
<evidence type="ECO:0000256" key="4">
    <source>
        <dbReference type="ARBA" id="ARBA00022840"/>
    </source>
</evidence>
<reference evidence="8 9" key="1">
    <citation type="journal article" date="2017" name="Front. Microbiol.">
        <title>Genome Sequence of Desulfurella amilsii Strain TR1 and Comparative Genomics of Desulfurellaceae Family.</title>
        <authorList>
            <person name="Florentino A.P."/>
            <person name="Stams A.J."/>
            <person name="Sanchez-Andrea I."/>
        </authorList>
    </citation>
    <scope>NUCLEOTIDE SEQUENCE [LARGE SCALE GENOMIC DNA]</scope>
    <source>
        <strain evidence="8 9">TR1</strain>
    </source>
</reference>
<evidence type="ECO:0000256" key="2">
    <source>
        <dbReference type="ARBA" id="ARBA00022801"/>
    </source>
</evidence>
<dbReference type="InterPro" id="IPR014016">
    <property type="entry name" value="UvrD-like_ATP-bd"/>
</dbReference>
<gene>
    <name evidence="8" type="ORF">DESAMIL20_656</name>
</gene>
<dbReference type="GO" id="GO:0016787">
    <property type="term" value="F:hydrolase activity"/>
    <property type="evidence" value="ECO:0007669"/>
    <property type="project" value="UniProtKB-UniRule"/>
</dbReference>
<evidence type="ECO:0000256" key="5">
    <source>
        <dbReference type="PROSITE-ProRule" id="PRU00560"/>
    </source>
</evidence>
<dbReference type="GO" id="GO:0003677">
    <property type="term" value="F:DNA binding"/>
    <property type="evidence" value="ECO:0007669"/>
    <property type="project" value="InterPro"/>
</dbReference>
<protein>
    <submittedName>
        <fullName evidence="8">Putative DNA helicase</fullName>
    </submittedName>
</protein>
<proteinExistence type="predicted"/>
<dbReference type="InterPro" id="IPR027417">
    <property type="entry name" value="P-loop_NTPase"/>
</dbReference>
<name>A0A1X4XYC3_9BACT</name>
<dbReference type="AlphaFoldDB" id="A0A1X4XYC3"/>
<dbReference type="RefSeq" id="WP_086033390.1">
    <property type="nucleotide sequence ID" value="NZ_MDSU01000015.1"/>
</dbReference>
<dbReference type="EMBL" id="MDSU01000015">
    <property type="protein sequence ID" value="OSS42541.1"/>
    <property type="molecule type" value="Genomic_DNA"/>
</dbReference>
<evidence type="ECO:0000313" key="9">
    <source>
        <dbReference type="Proteomes" id="UP000194141"/>
    </source>
</evidence>
<dbReference type="PROSITE" id="PS51198">
    <property type="entry name" value="UVRD_HELICASE_ATP_BIND"/>
    <property type="match status" value="1"/>
</dbReference>
<evidence type="ECO:0000259" key="7">
    <source>
        <dbReference type="PROSITE" id="PS51198"/>
    </source>
</evidence>
<evidence type="ECO:0000313" key="8">
    <source>
        <dbReference type="EMBL" id="OSS42541.1"/>
    </source>
</evidence>
<evidence type="ECO:0000256" key="6">
    <source>
        <dbReference type="SAM" id="MobiDB-lite"/>
    </source>
</evidence>
<keyword evidence="3 5" id="KW-0347">Helicase</keyword>
<dbReference type="OrthoDB" id="5318045at2"/>
<dbReference type="Proteomes" id="UP000194141">
    <property type="component" value="Unassembled WGS sequence"/>
</dbReference>
<dbReference type="PANTHER" id="PTHR11070">
    <property type="entry name" value="UVRD / RECB / PCRA DNA HELICASE FAMILY MEMBER"/>
    <property type="match status" value="1"/>
</dbReference>
<feature type="domain" description="UvrD-like helicase ATP-binding" evidence="7">
    <location>
        <begin position="3"/>
        <end position="285"/>
    </location>
</feature>
<dbReference type="InterPro" id="IPR000212">
    <property type="entry name" value="DNA_helicase_UvrD/REP"/>
</dbReference>
<comment type="caution">
    <text evidence="8">The sequence shown here is derived from an EMBL/GenBank/DDBJ whole genome shotgun (WGS) entry which is preliminary data.</text>
</comment>
<feature type="compositionally biased region" description="Basic residues" evidence="6">
    <location>
        <begin position="556"/>
        <end position="567"/>
    </location>
</feature>
<dbReference type="GO" id="GO:0000725">
    <property type="term" value="P:recombinational repair"/>
    <property type="evidence" value="ECO:0007669"/>
    <property type="project" value="TreeGrafter"/>
</dbReference>
<dbReference type="SUPFAM" id="SSF52540">
    <property type="entry name" value="P-loop containing nucleoside triphosphate hydrolases"/>
    <property type="match status" value="1"/>
</dbReference>
<dbReference type="STRING" id="1562698.DESAMIL20_656"/>
<keyword evidence="4 5" id="KW-0067">ATP-binding</keyword>
<feature type="binding site" evidence="5">
    <location>
        <begin position="24"/>
        <end position="31"/>
    </location>
    <ligand>
        <name>ATP</name>
        <dbReference type="ChEBI" id="CHEBI:30616"/>
    </ligand>
</feature>
<dbReference type="Gene3D" id="3.40.50.300">
    <property type="entry name" value="P-loop containing nucleotide triphosphate hydrolases"/>
    <property type="match status" value="2"/>
</dbReference>